<evidence type="ECO:0000256" key="1">
    <source>
        <dbReference type="SAM" id="MobiDB-lite"/>
    </source>
</evidence>
<feature type="region of interest" description="Disordered" evidence="1">
    <location>
        <begin position="1"/>
        <end position="28"/>
    </location>
</feature>
<dbReference type="Proteomes" id="UP000485058">
    <property type="component" value="Unassembled WGS sequence"/>
</dbReference>
<dbReference type="AlphaFoldDB" id="A0A699YQ73"/>
<reference evidence="2 3" key="1">
    <citation type="submission" date="2020-02" db="EMBL/GenBank/DDBJ databases">
        <title>Draft genome sequence of Haematococcus lacustris strain NIES-144.</title>
        <authorList>
            <person name="Morimoto D."/>
            <person name="Nakagawa S."/>
            <person name="Yoshida T."/>
            <person name="Sawayama S."/>
        </authorList>
    </citation>
    <scope>NUCLEOTIDE SEQUENCE [LARGE SCALE GENOMIC DNA]</scope>
    <source>
        <strain evidence="2 3">NIES-144</strain>
    </source>
</reference>
<organism evidence="2 3">
    <name type="scientific">Haematococcus lacustris</name>
    <name type="common">Green alga</name>
    <name type="synonym">Haematococcus pluvialis</name>
    <dbReference type="NCBI Taxonomy" id="44745"/>
    <lineage>
        <taxon>Eukaryota</taxon>
        <taxon>Viridiplantae</taxon>
        <taxon>Chlorophyta</taxon>
        <taxon>core chlorophytes</taxon>
        <taxon>Chlorophyceae</taxon>
        <taxon>CS clade</taxon>
        <taxon>Chlamydomonadales</taxon>
        <taxon>Haematococcaceae</taxon>
        <taxon>Haematococcus</taxon>
    </lineage>
</organism>
<feature type="compositionally biased region" description="Low complexity" evidence="1">
    <location>
        <begin position="1"/>
        <end position="22"/>
    </location>
</feature>
<protein>
    <submittedName>
        <fullName evidence="2">Uncharacterized protein</fullName>
    </submittedName>
</protein>
<evidence type="ECO:0000313" key="2">
    <source>
        <dbReference type="EMBL" id="GFH11721.1"/>
    </source>
</evidence>
<sequence>MSPASESGQSASSFGSGVSGVENIETTEEQNEMQAPFINGVFGVLYTVSKIVPGLAAAVPANCTPSSWPACTPWPSASGPILRCASGCHAASNRTSLITCGEQG</sequence>
<name>A0A699YQ73_HAELA</name>
<accession>A0A699YQ73</accession>
<dbReference type="EMBL" id="BLLF01000429">
    <property type="protein sequence ID" value="GFH11721.1"/>
    <property type="molecule type" value="Genomic_DNA"/>
</dbReference>
<proteinExistence type="predicted"/>
<keyword evidence="3" id="KW-1185">Reference proteome</keyword>
<comment type="caution">
    <text evidence="2">The sequence shown here is derived from an EMBL/GenBank/DDBJ whole genome shotgun (WGS) entry which is preliminary data.</text>
</comment>
<gene>
    <name evidence="2" type="ORF">HaLaN_07267</name>
</gene>
<feature type="non-terminal residue" evidence="2">
    <location>
        <position position="1"/>
    </location>
</feature>
<evidence type="ECO:0000313" key="3">
    <source>
        <dbReference type="Proteomes" id="UP000485058"/>
    </source>
</evidence>